<evidence type="ECO:0000313" key="4">
    <source>
        <dbReference type="Proteomes" id="UP001237448"/>
    </source>
</evidence>
<dbReference type="InterPro" id="IPR014710">
    <property type="entry name" value="RmlC-like_jellyroll"/>
</dbReference>
<dbReference type="InterPro" id="IPR051610">
    <property type="entry name" value="GPI/OXD"/>
</dbReference>
<dbReference type="PANTHER" id="PTHR35848:SF6">
    <property type="entry name" value="CUPIN TYPE-2 DOMAIN-CONTAINING PROTEIN"/>
    <property type="match status" value="1"/>
</dbReference>
<gene>
    <name evidence="3" type="ORF">J3R73_002784</name>
</gene>
<dbReference type="EMBL" id="JAUSVK010000001">
    <property type="protein sequence ID" value="MDQ0392992.1"/>
    <property type="molecule type" value="Genomic_DNA"/>
</dbReference>
<reference evidence="3 4" key="1">
    <citation type="submission" date="2023-07" db="EMBL/GenBank/DDBJ databases">
        <title>Genomic Encyclopedia of Type Strains, Phase IV (KMG-IV): sequencing the most valuable type-strain genomes for metagenomic binning, comparative biology and taxonomic classification.</title>
        <authorList>
            <person name="Goeker M."/>
        </authorList>
    </citation>
    <scope>NUCLEOTIDE SEQUENCE [LARGE SCALE GENOMIC DNA]</scope>
    <source>
        <strain evidence="3 4">DSM 5896</strain>
    </source>
</reference>
<dbReference type="Pfam" id="PF07883">
    <property type="entry name" value="Cupin_2"/>
    <property type="match status" value="1"/>
</dbReference>
<organism evidence="3 4">
    <name type="scientific">Labrys monachus</name>
    <dbReference type="NCBI Taxonomy" id="217067"/>
    <lineage>
        <taxon>Bacteria</taxon>
        <taxon>Pseudomonadati</taxon>
        <taxon>Pseudomonadota</taxon>
        <taxon>Alphaproteobacteria</taxon>
        <taxon>Hyphomicrobiales</taxon>
        <taxon>Xanthobacteraceae</taxon>
        <taxon>Labrys</taxon>
    </lineage>
</organism>
<dbReference type="InterPro" id="IPR013096">
    <property type="entry name" value="Cupin_2"/>
</dbReference>
<feature type="domain" description="Cupin type-2" evidence="2">
    <location>
        <begin position="52"/>
        <end position="124"/>
    </location>
</feature>
<dbReference type="InterPro" id="IPR011051">
    <property type="entry name" value="RmlC_Cupin_sf"/>
</dbReference>
<dbReference type="RefSeq" id="WP_307427700.1">
    <property type="nucleotide sequence ID" value="NZ_JAUSVK010000001.1"/>
</dbReference>
<dbReference type="SUPFAM" id="SSF51182">
    <property type="entry name" value="RmlC-like cupins"/>
    <property type="match status" value="1"/>
</dbReference>
<evidence type="ECO:0000313" key="3">
    <source>
        <dbReference type="EMBL" id="MDQ0392992.1"/>
    </source>
</evidence>
<dbReference type="Gene3D" id="2.60.120.10">
    <property type="entry name" value="Jelly Rolls"/>
    <property type="match status" value="1"/>
</dbReference>
<proteinExistence type="predicted"/>
<protein>
    <submittedName>
        <fullName evidence="3">Cupin superfamily protein</fullName>
    </submittedName>
</protein>
<dbReference type="Proteomes" id="UP001237448">
    <property type="component" value="Unassembled WGS sequence"/>
</dbReference>
<keyword evidence="4" id="KW-1185">Reference proteome</keyword>
<accession>A0ABU0FEF8</accession>
<sequence>MGGKILNLDDLDFMEFGHGVAYPGAGDADESYQARIGMIGTRVGARQLGCNLTVVPAGRRAFPFHSHRANEEMFFVLEGRGEVTIGDESFPIRQGDVISCPAGGPETAHQIVNTSDADLKYLAVSTKISPEVCDYPRTGRFGVSVEQPPGAKGEPNAFRFMGRARDSLPYWEGE</sequence>
<evidence type="ECO:0000259" key="2">
    <source>
        <dbReference type="Pfam" id="PF07883"/>
    </source>
</evidence>
<dbReference type="CDD" id="cd02224">
    <property type="entry name" value="cupin_SPO2919-like"/>
    <property type="match status" value="1"/>
</dbReference>
<name>A0ABU0FEF8_9HYPH</name>
<evidence type="ECO:0000256" key="1">
    <source>
        <dbReference type="ARBA" id="ARBA00022723"/>
    </source>
</evidence>
<comment type="caution">
    <text evidence="3">The sequence shown here is derived from an EMBL/GenBank/DDBJ whole genome shotgun (WGS) entry which is preliminary data.</text>
</comment>
<keyword evidence="1" id="KW-0479">Metal-binding</keyword>
<dbReference type="PANTHER" id="PTHR35848">
    <property type="entry name" value="OXALATE-BINDING PROTEIN"/>
    <property type="match status" value="1"/>
</dbReference>